<feature type="domain" description="Fork-head" evidence="4">
    <location>
        <begin position="64"/>
        <end position="157"/>
    </location>
</feature>
<organism evidence="6 7">
    <name type="scientific">Didymodactylos carnosus</name>
    <dbReference type="NCBI Taxonomy" id="1234261"/>
    <lineage>
        <taxon>Eukaryota</taxon>
        <taxon>Metazoa</taxon>
        <taxon>Spiralia</taxon>
        <taxon>Gnathifera</taxon>
        <taxon>Rotifera</taxon>
        <taxon>Eurotatoria</taxon>
        <taxon>Bdelloidea</taxon>
        <taxon>Philodinida</taxon>
        <taxon>Philodinidae</taxon>
        <taxon>Didymodactylos</taxon>
    </lineage>
</organism>
<dbReference type="EMBL" id="CAJNOK010003917">
    <property type="protein sequence ID" value="CAF0919585.1"/>
    <property type="molecule type" value="Genomic_DNA"/>
</dbReference>
<dbReference type="PRINTS" id="PR00053">
    <property type="entry name" value="FORKHEAD"/>
</dbReference>
<reference evidence="6" key="1">
    <citation type="submission" date="2021-02" db="EMBL/GenBank/DDBJ databases">
        <authorList>
            <person name="Nowell W R."/>
        </authorList>
    </citation>
    <scope>NUCLEOTIDE SEQUENCE</scope>
</reference>
<dbReference type="InterPro" id="IPR050211">
    <property type="entry name" value="FOX_domain-containing"/>
</dbReference>
<dbReference type="Gene3D" id="1.10.10.10">
    <property type="entry name" value="Winged helix-like DNA-binding domain superfamily/Winged helix DNA-binding domain"/>
    <property type="match status" value="1"/>
</dbReference>
<dbReference type="FunFam" id="1.10.10.10:FF:000135">
    <property type="entry name" value="forkhead box protein G1"/>
    <property type="match status" value="1"/>
</dbReference>
<evidence type="ECO:0000313" key="5">
    <source>
        <dbReference type="EMBL" id="CAF0919585.1"/>
    </source>
</evidence>
<dbReference type="PROSITE" id="PS50039">
    <property type="entry name" value="FORK_HEAD_3"/>
    <property type="match status" value="1"/>
</dbReference>
<comment type="subcellular location">
    <subcellularLocation>
        <location evidence="3">Nucleus</location>
    </subcellularLocation>
</comment>
<dbReference type="GO" id="GO:0000978">
    <property type="term" value="F:RNA polymerase II cis-regulatory region sequence-specific DNA binding"/>
    <property type="evidence" value="ECO:0007669"/>
    <property type="project" value="TreeGrafter"/>
</dbReference>
<evidence type="ECO:0000256" key="3">
    <source>
        <dbReference type="PROSITE-ProRule" id="PRU00089"/>
    </source>
</evidence>
<dbReference type="AlphaFoldDB" id="A0A8S2I0U0"/>
<proteinExistence type="predicted"/>
<gene>
    <name evidence="5" type="ORF">OVA965_LOCUS10549</name>
    <name evidence="6" type="ORF">TMI583_LOCUS10544</name>
</gene>
<dbReference type="PANTHER" id="PTHR11829:SF142">
    <property type="entry name" value="FORK-HEAD DOMAIN-CONTAINING PROTEIN"/>
    <property type="match status" value="1"/>
</dbReference>
<comment type="caution">
    <text evidence="6">The sequence shown here is derived from an EMBL/GenBank/DDBJ whole genome shotgun (WGS) entry which is preliminary data.</text>
</comment>
<evidence type="ECO:0000256" key="1">
    <source>
        <dbReference type="ARBA" id="ARBA00023125"/>
    </source>
</evidence>
<protein>
    <recommendedName>
        <fullName evidence="4">Fork-head domain-containing protein</fullName>
    </recommendedName>
</protein>
<dbReference type="InterPro" id="IPR036388">
    <property type="entry name" value="WH-like_DNA-bd_sf"/>
</dbReference>
<dbReference type="GO" id="GO:0009653">
    <property type="term" value="P:anatomical structure morphogenesis"/>
    <property type="evidence" value="ECO:0007669"/>
    <property type="project" value="TreeGrafter"/>
</dbReference>
<dbReference type="SUPFAM" id="SSF46785">
    <property type="entry name" value="Winged helix' DNA-binding domain"/>
    <property type="match status" value="1"/>
</dbReference>
<dbReference type="InterPro" id="IPR001766">
    <property type="entry name" value="Fork_head_dom"/>
</dbReference>
<dbReference type="EMBL" id="CAJOBA010003918">
    <property type="protein sequence ID" value="CAF3697248.1"/>
    <property type="molecule type" value="Genomic_DNA"/>
</dbReference>
<sequence>MLLLIIMNADNGNHDSGYFSPSPDCELLSTISSIRQIKKNFNQSKICDDRLKKSGDEIVNEKEKPNESYVALIARAILASPERRLLLNDIYDWIIEKYPYYGKLTGKAWRNSIRHNLSLNECFIRMNKAENGRGCYWGIHPANLDTFEHGDFRRRQARLRAKRSVVELTKYSNDTSFILEQQHYLTPTIDYLNSPTSYLSYSTLYNSNQSLTTKETDRPISYQQDSSFLNNPFTNTSYSFL</sequence>
<dbReference type="PANTHER" id="PTHR11829">
    <property type="entry name" value="FORKHEAD BOX PROTEIN"/>
    <property type="match status" value="1"/>
</dbReference>
<evidence type="ECO:0000313" key="6">
    <source>
        <dbReference type="EMBL" id="CAF3697248.1"/>
    </source>
</evidence>
<dbReference type="SMART" id="SM00339">
    <property type="entry name" value="FH"/>
    <property type="match status" value="1"/>
</dbReference>
<evidence type="ECO:0000259" key="4">
    <source>
        <dbReference type="PROSITE" id="PS50039"/>
    </source>
</evidence>
<dbReference type="InterPro" id="IPR036390">
    <property type="entry name" value="WH_DNA-bd_sf"/>
</dbReference>
<dbReference type="CDD" id="cd20035">
    <property type="entry name" value="FH_FOXQ2-like"/>
    <property type="match status" value="1"/>
</dbReference>
<dbReference type="InterPro" id="IPR030456">
    <property type="entry name" value="TF_fork_head_CS_2"/>
</dbReference>
<keyword evidence="2 3" id="KW-0539">Nucleus</keyword>
<dbReference type="Proteomes" id="UP000677228">
    <property type="component" value="Unassembled WGS sequence"/>
</dbReference>
<dbReference type="GO" id="GO:0005634">
    <property type="term" value="C:nucleus"/>
    <property type="evidence" value="ECO:0007669"/>
    <property type="project" value="UniProtKB-SubCell"/>
</dbReference>
<dbReference type="Proteomes" id="UP000682733">
    <property type="component" value="Unassembled WGS sequence"/>
</dbReference>
<dbReference type="Pfam" id="PF00250">
    <property type="entry name" value="Forkhead"/>
    <property type="match status" value="1"/>
</dbReference>
<dbReference type="PROSITE" id="PS00658">
    <property type="entry name" value="FORK_HEAD_2"/>
    <property type="match status" value="1"/>
</dbReference>
<name>A0A8S2I0U0_9BILA</name>
<dbReference type="GO" id="GO:0000981">
    <property type="term" value="F:DNA-binding transcription factor activity, RNA polymerase II-specific"/>
    <property type="evidence" value="ECO:0007669"/>
    <property type="project" value="TreeGrafter"/>
</dbReference>
<accession>A0A8S2I0U0</accession>
<dbReference type="GO" id="GO:0030154">
    <property type="term" value="P:cell differentiation"/>
    <property type="evidence" value="ECO:0007669"/>
    <property type="project" value="TreeGrafter"/>
</dbReference>
<feature type="DNA-binding region" description="Fork-head" evidence="3">
    <location>
        <begin position="64"/>
        <end position="157"/>
    </location>
</feature>
<keyword evidence="1 3" id="KW-0238">DNA-binding</keyword>
<evidence type="ECO:0000313" key="7">
    <source>
        <dbReference type="Proteomes" id="UP000682733"/>
    </source>
</evidence>
<evidence type="ECO:0000256" key="2">
    <source>
        <dbReference type="ARBA" id="ARBA00023242"/>
    </source>
</evidence>
<dbReference type="InterPro" id="IPR047519">
    <property type="entry name" value="FH_FOXQ2-like"/>
</dbReference>